<accession>B9J9F4</accession>
<dbReference type="STRING" id="311403.Arad_3654"/>
<dbReference type="Proteomes" id="UP000001600">
    <property type="component" value="Chromosome 1"/>
</dbReference>
<dbReference type="EMBL" id="CP000628">
    <property type="protein sequence ID" value="ACM27556.1"/>
    <property type="molecule type" value="Genomic_DNA"/>
</dbReference>
<dbReference type="AlphaFoldDB" id="B9J9F4"/>
<reference evidence="1 2" key="1">
    <citation type="journal article" date="2009" name="J. Bacteriol.">
        <title>Genome sequences of three Agrobacterium biovars help elucidate the evolution of multichromosome genomes in bacteria.</title>
        <authorList>
            <person name="Slater S.C."/>
            <person name="Goldman B.S."/>
            <person name="Goodner B."/>
            <person name="Setubal J.C."/>
            <person name="Farrand S.K."/>
            <person name="Nester E.W."/>
            <person name="Burr T.J."/>
            <person name="Banta L."/>
            <person name="Dickerman A.W."/>
            <person name="Paulsen I."/>
            <person name="Otten L."/>
            <person name="Suen G."/>
            <person name="Welch R."/>
            <person name="Almeida N.F."/>
            <person name="Arnold F."/>
            <person name="Burton O.T."/>
            <person name="Du Z."/>
            <person name="Ewing A."/>
            <person name="Godsy E."/>
            <person name="Heisel S."/>
            <person name="Houmiel K.L."/>
            <person name="Jhaveri J."/>
            <person name="Lu J."/>
            <person name="Miller N.M."/>
            <person name="Norton S."/>
            <person name="Chen Q."/>
            <person name="Phoolcharoen W."/>
            <person name="Ohlin V."/>
            <person name="Ondrusek D."/>
            <person name="Pride N."/>
            <person name="Stricklin S.L."/>
            <person name="Sun J."/>
            <person name="Wheeler C."/>
            <person name="Wilson L."/>
            <person name="Zhu H."/>
            <person name="Wood D.W."/>
        </authorList>
    </citation>
    <scope>NUCLEOTIDE SEQUENCE [LARGE SCALE GENOMIC DNA]</scope>
    <source>
        <strain evidence="2">K84 / ATCC BAA-868</strain>
    </source>
</reference>
<dbReference type="HOGENOM" id="CLU_1912625_0_0_5"/>
<proteinExistence type="predicted"/>
<dbReference type="KEGG" id="ara:Arad_3654"/>
<name>B9J9F4_RHIR8</name>
<organism evidence="1 2">
    <name type="scientific">Rhizobium rhizogenes (strain K84 / ATCC BAA-868)</name>
    <name type="common">Agrobacterium radiobacter</name>
    <dbReference type="NCBI Taxonomy" id="311403"/>
    <lineage>
        <taxon>Bacteria</taxon>
        <taxon>Pseudomonadati</taxon>
        <taxon>Pseudomonadota</taxon>
        <taxon>Alphaproteobacteria</taxon>
        <taxon>Hyphomicrobiales</taxon>
        <taxon>Rhizobiaceae</taxon>
        <taxon>Rhizobium/Agrobacterium group</taxon>
        <taxon>Rhizobium</taxon>
    </lineage>
</organism>
<sequence>MYASCTLFEISHNRLEGLQIWHSRSIHRVTEWRVIMLGGESRDTSCLKIAGRQVRTQERCWWKGFRSGKHDWIEKDAQFGIRKGCSSLHSRSDHAHDVQCYRLRLVNSSSVNCSTRLRTTHALRGSSSLTTK</sequence>
<protein>
    <submittedName>
        <fullName evidence="1">Uncharacterized protein</fullName>
    </submittedName>
</protein>
<gene>
    <name evidence="1" type="ordered locus">Arad_3654</name>
</gene>
<evidence type="ECO:0000313" key="1">
    <source>
        <dbReference type="EMBL" id="ACM27556.1"/>
    </source>
</evidence>
<evidence type="ECO:0000313" key="2">
    <source>
        <dbReference type="Proteomes" id="UP000001600"/>
    </source>
</evidence>